<feature type="compositionally biased region" description="Basic and acidic residues" evidence="3">
    <location>
        <begin position="1"/>
        <end position="11"/>
    </location>
</feature>
<dbReference type="GO" id="GO:0010181">
    <property type="term" value="F:FMN binding"/>
    <property type="evidence" value="ECO:0007669"/>
    <property type="project" value="TreeGrafter"/>
</dbReference>
<dbReference type="VEuPathDB" id="FungiDB:PNEG_02494"/>
<dbReference type="Gene3D" id="3.40.50.1950">
    <property type="entry name" value="Flavin prenyltransferase-like"/>
    <property type="match status" value="1"/>
</dbReference>
<name>M7NKI3_PNEMU</name>
<evidence type="ECO:0000256" key="2">
    <source>
        <dbReference type="ARBA" id="ARBA00038350"/>
    </source>
</evidence>
<evidence type="ECO:0000256" key="1">
    <source>
        <dbReference type="ARBA" id="ARBA00022993"/>
    </source>
</evidence>
<evidence type="ECO:0000256" key="3">
    <source>
        <dbReference type="SAM" id="MobiDB-lite"/>
    </source>
</evidence>
<sequence>MTSKLEKEKTNNQDSNSNKSKNHVSTCLVTQEKEKQNKKDNSDLYQEYTENKLLNKVWSINSDEKQHILIGVTGSIAAIKLPIIIQGLLAYKNVEIQIVYTSSANQFFDLEEIKKYGIPIWTDGDEWKSWKKCGDPILHIELRRWAHLLLLTPLSANSLSKIANGICDNLLLCILRAWSPNLAIFAAPSMNTLMWQHPLTKRHIQFIHETLPYIKFIEPIEKTLACGDTGIGAMAEPTEIINRVVQHLALHT</sequence>
<keyword evidence="1" id="KW-0173">Coenzyme A biosynthesis</keyword>
<dbReference type="SUPFAM" id="SSF52507">
    <property type="entry name" value="Homo-oligomeric flavin-containing Cys decarboxylases, HFCD"/>
    <property type="match status" value="1"/>
</dbReference>
<organism evidence="5 6">
    <name type="scientific">Pneumocystis murina (strain B123)</name>
    <name type="common">Mouse pneumocystis pneumonia agent</name>
    <name type="synonym">Pneumocystis carinii f. sp. muris</name>
    <dbReference type="NCBI Taxonomy" id="1069680"/>
    <lineage>
        <taxon>Eukaryota</taxon>
        <taxon>Fungi</taxon>
        <taxon>Dikarya</taxon>
        <taxon>Ascomycota</taxon>
        <taxon>Taphrinomycotina</taxon>
        <taxon>Pneumocystomycetes</taxon>
        <taxon>Pneumocystaceae</taxon>
        <taxon>Pneumocystis</taxon>
    </lineage>
</organism>
<dbReference type="AlphaFoldDB" id="M7NKI3"/>
<comment type="caution">
    <text evidence="5">The sequence shown here is derived from an EMBL/GenBank/DDBJ whole genome shotgun (WGS) entry which is preliminary data.</text>
</comment>
<evidence type="ECO:0000259" key="4">
    <source>
        <dbReference type="Pfam" id="PF02441"/>
    </source>
</evidence>
<dbReference type="HOGENOM" id="CLU_033319_3_1_1"/>
<dbReference type="GO" id="GO:0004633">
    <property type="term" value="F:phosphopantothenoylcysteine decarboxylase activity"/>
    <property type="evidence" value="ECO:0007669"/>
    <property type="project" value="TreeGrafter"/>
</dbReference>
<dbReference type="InterPro" id="IPR036551">
    <property type="entry name" value="Flavin_trans-like"/>
</dbReference>
<reference evidence="6" key="1">
    <citation type="journal article" date="2016" name="Nat. Commun.">
        <title>Genome analysis of three Pneumocystis species reveals adaptation mechanisms to life exclusively in mammalian hosts.</title>
        <authorList>
            <person name="Ma L."/>
            <person name="Chen Z."/>
            <person name="Huang D.W."/>
            <person name="Kutty G."/>
            <person name="Ishihara M."/>
            <person name="Wang H."/>
            <person name="Abouelleil A."/>
            <person name="Bishop L."/>
            <person name="Davey E."/>
            <person name="Deng R."/>
            <person name="Deng X."/>
            <person name="Fan L."/>
            <person name="Fantoni G."/>
            <person name="Fitzgerald M."/>
            <person name="Gogineni E."/>
            <person name="Goldberg J.M."/>
            <person name="Handley G."/>
            <person name="Hu X."/>
            <person name="Huber C."/>
            <person name="Jiao X."/>
            <person name="Jones K."/>
            <person name="Levin J.Z."/>
            <person name="Liu Y."/>
            <person name="Macdonald P."/>
            <person name="Melnikov A."/>
            <person name="Raley C."/>
            <person name="Sassi M."/>
            <person name="Sherman B.T."/>
            <person name="Song X."/>
            <person name="Sykes S."/>
            <person name="Tran B."/>
            <person name="Walsh L."/>
            <person name="Xia Y."/>
            <person name="Yang J."/>
            <person name="Young S."/>
            <person name="Zeng Q."/>
            <person name="Zheng X."/>
            <person name="Stephens R."/>
            <person name="Nusbaum C."/>
            <person name="Birren B.W."/>
            <person name="Azadi P."/>
            <person name="Lempicki R.A."/>
            <person name="Cuomo C.A."/>
            <person name="Kovacs J.A."/>
        </authorList>
    </citation>
    <scope>NUCLEOTIDE SEQUENCE [LARGE SCALE GENOMIC DNA]</scope>
    <source>
        <strain evidence="6">B123</strain>
    </source>
</reference>
<dbReference type="InterPro" id="IPR003382">
    <property type="entry name" value="Flavoprotein"/>
</dbReference>
<feature type="compositionally biased region" description="Basic and acidic residues" evidence="3">
    <location>
        <begin position="31"/>
        <end position="42"/>
    </location>
</feature>
<feature type="region of interest" description="Disordered" evidence="3">
    <location>
        <begin position="1"/>
        <end position="42"/>
    </location>
</feature>
<dbReference type="GeneID" id="19896187"/>
<dbReference type="Pfam" id="PF02441">
    <property type="entry name" value="Flavoprotein"/>
    <property type="match status" value="1"/>
</dbReference>
<protein>
    <recommendedName>
        <fullName evidence="4">Flavoprotein domain-containing protein</fullName>
    </recommendedName>
</protein>
<dbReference type="OrthoDB" id="1532798at2759"/>
<dbReference type="STRING" id="1069680.M7NKI3"/>
<feature type="domain" description="Flavoprotein" evidence="4">
    <location>
        <begin position="67"/>
        <end position="248"/>
    </location>
</feature>
<dbReference type="OMA" id="KGLACGD"/>
<comment type="similarity">
    <text evidence="2">Belongs to the HFCD (homooligomeric flavin containing Cys decarboxylase) superfamily.</text>
</comment>
<evidence type="ECO:0000313" key="5">
    <source>
        <dbReference type="EMBL" id="EMR09153.1"/>
    </source>
</evidence>
<accession>M7NKI3</accession>
<keyword evidence="6" id="KW-1185">Reference proteome</keyword>
<dbReference type="GO" id="GO:0015937">
    <property type="term" value="P:coenzyme A biosynthetic process"/>
    <property type="evidence" value="ECO:0007669"/>
    <property type="project" value="UniProtKB-KW"/>
</dbReference>
<dbReference type="GO" id="GO:0071513">
    <property type="term" value="C:phosphopantothenoylcysteine decarboxylase complex"/>
    <property type="evidence" value="ECO:0007669"/>
    <property type="project" value="TreeGrafter"/>
</dbReference>
<gene>
    <name evidence="5" type="ORF">PNEG_02494</name>
</gene>
<dbReference type="PANTHER" id="PTHR14359:SF6">
    <property type="entry name" value="PHOSPHOPANTOTHENOYLCYSTEINE DECARBOXYLASE"/>
    <property type="match status" value="1"/>
</dbReference>
<dbReference type="RefSeq" id="XP_007874505.1">
    <property type="nucleotide sequence ID" value="XM_007876314.1"/>
</dbReference>
<proteinExistence type="inferred from homology"/>
<evidence type="ECO:0000313" key="6">
    <source>
        <dbReference type="Proteomes" id="UP000011958"/>
    </source>
</evidence>
<dbReference type="PANTHER" id="PTHR14359">
    <property type="entry name" value="HOMO-OLIGOMERIC FLAVIN CONTAINING CYS DECARBOXYLASE FAMILY"/>
    <property type="match status" value="1"/>
</dbReference>
<dbReference type="eggNOG" id="KOG0672">
    <property type="taxonomic scope" value="Eukaryota"/>
</dbReference>
<dbReference type="Proteomes" id="UP000011958">
    <property type="component" value="Unassembled WGS sequence"/>
</dbReference>
<dbReference type="EMBL" id="AFWA02000011">
    <property type="protein sequence ID" value="EMR09153.1"/>
    <property type="molecule type" value="Genomic_DNA"/>
</dbReference>